<evidence type="ECO:0008006" key="8">
    <source>
        <dbReference type="Google" id="ProtNLM"/>
    </source>
</evidence>
<evidence type="ECO:0000256" key="3">
    <source>
        <dbReference type="ARBA" id="ARBA00022989"/>
    </source>
</evidence>
<evidence type="ECO:0000256" key="5">
    <source>
        <dbReference type="SAM" id="Phobius"/>
    </source>
</evidence>
<proteinExistence type="predicted"/>
<dbReference type="GO" id="GO:0005886">
    <property type="term" value="C:plasma membrane"/>
    <property type="evidence" value="ECO:0007669"/>
    <property type="project" value="TreeGrafter"/>
</dbReference>
<keyword evidence="4 5" id="KW-0472">Membrane</keyword>
<protein>
    <recommendedName>
        <fullName evidence="8">Tetraspanin</fullName>
    </recommendedName>
</protein>
<evidence type="ECO:0000313" key="7">
    <source>
        <dbReference type="Proteomes" id="UP000784294"/>
    </source>
</evidence>
<dbReference type="Proteomes" id="UP000784294">
    <property type="component" value="Unassembled WGS sequence"/>
</dbReference>
<evidence type="ECO:0000256" key="4">
    <source>
        <dbReference type="ARBA" id="ARBA00023136"/>
    </source>
</evidence>
<dbReference type="EMBL" id="CAAALY010006354">
    <property type="protein sequence ID" value="VEL09449.1"/>
    <property type="molecule type" value="Genomic_DNA"/>
</dbReference>
<dbReference type="Pfam" id="PF00335">
    <property type="entry name" value="Tetraspanin"/>
    <property type="match status" value="1"/>
</dbReference>
<dbReference type="PANTHER" id="PTHR19282">
    <property type="entry name" value="TETRASPANIN"/>
    <property type="match status" value="1"/>
</dbReference>
<sequence length="237" mass="27418">MILELLQLGEDSPLLKVMFEVMRSLSLQVSITFWVLGFFIVIVSMFGMYSAYKPELAVFLVSIMLQMVLFALLILVLRMYANQEKAIEAFVMENIKKILVSNYKMNSDEEDLTTSMGFQVLWDELQTRYNCCGVFSYKDYENTSDFNPLNGMVPYSCCLNASEECIENPQNSSDLILRACSKPLWDEIRPKIVIGIYCMIPIVVYVFILIILSFIVCCQTVDFDDVEEEDDKEDYYH</sequence>
<keyword evidence="2 5" id="KW-0812">Transmembrane</keyword>
<reference evidence="6" key="1">
    <citation type="submission" date="2018-11" db="EMBL/GenBank/DDBJ databases">
        <authorList>
            <consortium name="Pathogen Informatics"/>
        </authorList>
    </citation>
    <scope>NUCLEOTIDE SEQUENCE</scope>
</reference>
<dbReference type="InterPro" id="IPR018499">
    <property type="entry name" value="Tetraspanin/Peripherin"/>
</dbReference>
<dbReference type="OrthoDB" id="6134317at2759"/>
<feature type="transmembrane region" description="Helical" evidence="5">
    <location>
        <begin position="56"/>
        <end position="77"/>
    </location>
</feature>
<keyword evidence="3 5" id="KW-1133">Transmembrane helix</keyword>
<keyword evidence="7" id="KW-1185">Reference proteome</keyword>
<feature type="transmembrane region" description="Helical" evidence="5">
    <location>
        <begin position="25"/>
        <end position="50"/>
    </location>
</feature>
<dbReference type="PANTHER" id="PTHR19282:SF544">
    <property type="entry name" value="TETRASPANIN"/>
    <property type="match status" value="1"/>
</dbReference>
<comment type="caution">
    <text evidence="6">The sequence shown here is derived from an EMBL/GenBank/DDBJ whole genome shotgun (WGS) entry which is preliminary data.</text>
</comment>
<dbReference type="AlphaFoldDB" id="A0A448WDY3"/>
<dbReference type="Gene3D" id="1.10.1450.10">
    <property type="entry name" value="Tetraspanin"/>
    <property type="match status" value="1"/>
</dbReference>
<evidence type="ECO:0000256" key="2">
    <source>
        <dbReference type="ARBA" id="ARBA00022692"/>
    </source>
</evidence>
<comment type="subcellular location">
    <subcellularLocation>
        <location evidence="1">Membrane</location>
        <topology evidence="1">Multi-pass membrane protein</topology>
    </subcellularLocation>
</comment>
<feature type="transmembrane region" description="Helical" evidence="5">
    <location>
        <begin position="192"/>
        <end position="216"/>
    </location>
</feature>
<gene>
    <name evidence="6" type="ORF">PXEA_LOCUS2889</name>
</gene>
<accession>A0A448WDY3</accession>
<dbReference type="SUPFAM" id="SSF48652">
    <property type="entry name" value="Tetraspanin"/>
    <property type="match status" value="1"/>
</dbReference>
<dbReference type="InterPro" id="IPR008952">
    <property type="entry name" value="Tetraspanin_EC2_sf"/>
</dbReference>
<evidence type="ECO:0000313" key="6">
    <source>
        <dbReference type="EMBL" id="VEL09449.1"/>
    </source>
</evidence>
<name>A0A448WDY3_9PLAT</name>
<evidence type="ECO:0000256" key="1">
    <source>
        <dbReference type="ARBA" id="ARBA00004141"/>
    </source>
</evidence>
<organism evidence="6 7">
    <name type="scientific">Protopolystoma xenopodis</name>
    <dbReference type="NCBI Taxonomy" id="117903"/>
    <lineage>
        <taxon>Eukaryota</taxon>
        <taxon>Metazoa</taxon>
        <taxon>Spiralia</taxon>
        <taxon>Lophotrochozoa</taxon>
        <taxon>Platyhelminthes</taxon>
        <taxon>Monogenea</taxon>
        <taxon>Polyopisthocotylea</taxon>
        <taxon>Polystomatidea</taxon>
        <taxon>Polystomatidae</taxon>
        <taxon>Protopolystoma</taxon>
    </lineage>
</organism>